<keyword evidence="3" id="KW-0285">Flavoprotein</keyword>
<sequence>MTASTAGPTTALTAALRRTFPDERIRTTGPGYESARALWNGAVTARPSVIACCSSPADVQAGVRAAREAGVPLSVRGGGHGWSGNALAEGGLTLDLTGMRQVEVDPRTRTARVAGGASAADVAGAAQAYGLVAVTGTAGAVGMAGLALGGGYGPLSGRFGLAVDSVLSVDIVLADGSLVTADAGHESDLFWAVRGAGGNFGAVTGMRLRLHQIPALLSGMVIYPAAQADPVLAALADHLPAGGPDELTVQTGFTAGPDGTPVLFAAPTWCGEAEAGERAIAPLTRLGDPLATQTGPVTLAGMLAGIDAAFPSGRHVEITTRTLTGLTPAVRGALTAGGNTLTSPLSALSLHSLHGAATRVPAADTAFGNRTPHLMTEIIATWEPDDPTPATHRTWAHETSRALAPHALPGGYANLLPPDATDQITHAYGANGARLLGVKRRYDPDAVFRAIPLPEPPHPGP</sequence>
<dbReference type="Proteomes" id="UP001214441">
    <property type="component" value="Unassembled WGS sequence"/>
</dbReference>
<protein>
    <submittedName>
        <fullName evidence="7">FAD-binding protein</fullName>
    </submittedName>
</protein>
<dbReference type="InterPro" id="IPR012951">
    <property type="entry name" value="BBE"/>
</dbReference>
<evidence type="ECO:0000259" key="6">
    <source>
        <dbReference type="PROSITE" id="PS51387"/>
    </source>
</evidence>
<keyword evidence="5" id="KW-0560">Oxidoreductase</keyword>
<evidence type="ECO:0000256" key="3">
    <source>
        <dbReference type="ARBA" id="ARBA00022630"/>
    </source>
</evidence>
<evidence type="ECO:0000256" key="2">
    <source>
        <dbReference type="ARBA" id="ARBA00005466"/>
    </source>
</evidence>
<dbReference type="Gene3D" id="3.30.465.10">
    <property type="match status" value="1"/>
</dbReference>
<keyword evidence="4" id="KW-0274">FAD</keyword>
<dbReference type="InterPro" id="IPR006093">
    <property type="entry name" value="Oxy_OxRdtase_FAD_BS"/>
</dbReference>
<dbReference type="PANTHER" id="PTHR42973:SF39">
    <property type="entry name" value="FAD-BINDING PCMH-TYPE DOMAIN-CONTAINING PROTEIN"/>
    <property type="match status" value="1"/>
</dbReference>
<dbReference type="InterPro" id="IPR036318">
    <property type="entry name" value="FAD-bd_PCMH-like_sf"/>
</dbReference>
<evidence type="ECO:0000256" key="5">
    <source>
        <dbReference type="ARBA" id="ARBA00023002"/>
    </source>
</evidence>
<dbReference type="Pfam" id="PF08031">
    <property type="entry name" value="BBE"/>
    <property type="match status" value="1"/>
</dbReference>
<keyword evidence="8" id="KW-1185">Reference proteome</keyword>
<accession>A0ABT7A577</accession>
<evidence type="ECO:0000256" key="4">
    <source>
        <dbReference type="ARBA" id="ARBA00022827"/>
    </source>
</evidence>
<comment type="cofactor">
    <cofactor evidence="1">
        <name>FAD</name>
        <dbReference type="ChEBI" id="CHEBI:57692"/>
    </cofactor>
</comment>
<dbReference type="InterPro" id="IPR016167">
    <property type="entry name" value="FAD-bd_PCMH_sub1"/>
</dbReference>
<dbReference type="Gene3D" id="3.40.462.20">
    <property type="match status" value="1"/>
</dbReference>
<organism evidence="7 8">
    <name type="scientific">Streptomyces iconiensis</name>
    <dbReference type="NCBI Taxonomy" id="1384038"/>
    <lineage>
        <taxon>Bacteria</taxon>
        <taxon>Bacillati</taxon>
        <taxon>Actinomycetota</taxon>
        <taxon>Actinomycetes</taxon>
        <taxon>Kitasatosporales</taxon>
        <taxon>Streptomycetaceae</taxon>
        <taxon>Streptomyces</taxon>
    </lineage>
</organism>
<dbReference type="InterPro" id="IPR016166">
    <property type="entry name" value="FAD-bd_PCMH"/>
</dbReference>
<dbReference type="InterPro" id="IPR006094">
    <property type="entry name" value="Oxid_FAD_bind_N"/>
</dbReference>
<comment type="similarity">
    <text evidence="2">Belongs to the oxygen-dependent FAD-linked oxidoreductase family.</text>
</comment>
<evidence type="ECO:0000313" key="7">
    <source>
        <dbReference type="EMBL" id="MDJ1135763.1"/>
    </source>
</evidence>
<name>A0ABT7A577_9ACTN</name>
<dbReference type="InterPro" id="IPR016169">
    <property type="entry name" value="FAD-bd_PCMH_sub2"/>
</dbReference>
<dbReference type="SUPFAM" id="SSF56176">
    <property type="entry name" value="FAD-binding/transporter-associated domain-like"/>
    <property type="match status" value="1"/>
</dbReference>
<dbReference type="InterPro" id="IPR050416">
    <property type="entry name" value="FAD-linked_Oxidoreductase"/>
</dbReference>
<dbReference type="Gene3D" id="3.30.43.10">
    <property type="entry name" value="Uridine Diphospho-n-acetylenolpyruvylglucosamine Reductase, domain 2"/>
    <property type="match status" value="1"/>
</dbReference>
<feature type="domain" description="FAD-binding PCMH-type" evidence="6">
    <location>
        <begin position="43"/>
        <end position="213"/>
    </location>
</feature>
<evidence type="ECO:0000313" key="8">
    <source>
        <dbReference type="Proteomes" id="UP001214441"/>
    </source>
</evidence>
<dbReference type="EMBL" id="JANCPR020000032">
    <property type="protein sequence ID" value="MDJ1135763.1"/>
    <property type="molecule type" value="Genomic_DNA"/>
</dbReference>
<dbReference type="PROSITE" id="PS51387">
    <property type="entry name" value="FAD_PCMH"/>
    <property type="match status" value="1"/>
</dbReference>
<proteinExistence type="inferred from homology"/>
<dbReference type="PANTHER" id="PTHR42973">
    <property type="entry name" value="BINDING OXIDOREDUCTASE, PUTATIVE (AFU_ORTHOLOGUE AFUA_1G17690)-RELATED"/>
    <property type="match status" value="1"/>
</dbReference>
<comment type="caution">
    <text evidence="7">The sequence shown here is derived from an EMBL/GenBank/DDBJ whole genome shotgun (WGS) entry which is preliminary data.</text>
</comment>
<reference evidence="7 8" key="1">
    <citation type="submission" date="2023-05" db="EMBL/GenBank/DDBJ databases">
        <title>Streptantibioticus silvisoli sp. nov., acidotolerant actinomycetes 1 from pine litter.</title>
        <authorList>
            <person name="Swiecimska M."/>
            <person name="Golinska P."/>
            <person name="Sangal V."/>
            <person name="Wachnowicz B."/>
            <person name="Goodfellow M."/>
        </authorList>
    </citation>
    <scope>NUCLEOTIDE SEQUENCE [LARGE SCALE GENOMIC DNA]</scope>
    <source>
        <strain evidence="7 8">DSM 42109</strain>
    </source>
</reference>
<dbReference type="PROSITE" id="PS00862">
    <property type="entry name" value="OX2_COVAL_FAD"/>
    <property type="match status" value="1"/>
</dbReference>
<gene>
    <name evidence="7" type="ORF">NMN56_028200</name>
</gene>
<evidence type="ECO:0000256" key="1">
    <source>
        <dbReference type="ARBA" id="ARBA00001974"/>
    </source>
</evidence>
<dbReference type="RefSeq" id="WP_274046456.1">
    <property type="nucleotide sequence ID" value="NZ_JANCPR020000032.1"/>
</dbReference>
<dbReference type="Pfam" id="PF01565">
    <property type="entry name" value="FAD_binding_4"/>
    <property type="match status" value="1"/>
</dbReference>